<keyword evidence="2" id="KW-1185">Reference proteome</keyword>
<dbReference type="PANTHER" id="PTHR14097">
    <property type="entry name" value="OXIDOREDUCTASE HTATIP2"/>
    <property type="match status" value="1"/>
</dbReference>
<proteinExistence type="predicted"/>
<reference evidence="1 2" key="1">
    <citation type="journal article" date="2025" name="Microbiol. Resour. Announc.">
        <title>Draft genome sequences for Neonectria magnoliae and Neonectria punicea, canker pathogens of Liriodendron tulipifera and Acer saccharum in West Virginia.</title>
        <authorList>
            <person name="Petronek H.M."/>
            <person name="Kasson M.T."/>
            <person name="Metheny A.M."/>
            <person name="Stauder C.M."/>
            <person name="Lovett B."/>
            <person name="Lynch S.C."/>
            <person name="Garnas J.R."/>
            <person name="Kasson L.R."/>
            <person name="Stajich J.E."/>
        </authorList>
    </citation>
    <scope>NUCLEOTIDE SEQUENCE [LARGE SCALE GENOMIC DNA]</scope>
    <source>
        <strain evidence="1 2">NRRL 64651</strain>
    </source>
</reference>
<sequence>MKLIVAGANGFAATEVIRQSLLLREVTSVVALSRQPISVGSSAGSSKLKTVIVKNYDSYPDDIRKEFADANACIWTVAVTPSKSKALDFAEVRRVCQEFPLAGLKAMHEASPARPFRFLYMSGFTAERDQTKTPDFMPQYALMRGETETKLLAYAADHQGEIEVCAAKPGFITAPGIALAWRSAFAFVLKLTHGLASISITDISAAMLDQVIYGFEKEPLFTDDLTRIGREALKRIVSGEDS</sequence>
<name>A0ABR1ID27_9HYPO</name>
<dbReference type="Proteomes" id="UP001498421">
    <property type="component" value="Unassembled WGS sequence"/>
</dbReference>
<accession>A0ABR1ID27</accession>
<organism evidence="1 2">
    <name type="scientific">Neonectria magnoliae</name>
    <dbReference type="NCBI Taxonomy" id="2732573"/>
    <lineage>
        <taxon>Eukaryota</taxon>
        <taxon>Fungi</taxon>
        <taxon>Dikarya</taxon>
        <taxon>Ascomycota</taxon>
        <taxon>Pezizomycotina</taxon>
        <taxon>Sordariomycetes</taxon>
        <taxon>Hypocreomycetidae</taxon>
        <taxon>Hypocreales</taxon>
        <taxon>Nectriaceae</taxon>
        <taxon>Neonectria</taxon>
    </lineage>
</organism>
<dbReference type="InterPro" id="IPR036291">
    <property type="entry name" value="NAD(P)-bd_dom_sf"/>
</dbReference>
<dbReference type="PANTHER" id="PTHR14097:SF9">
    <property type="entry name" value="EPIMERASE, PUTATIVE (AFU_ORTHOLOGUE AFUA_8G07320)-RELATED"/>
    <property type="match status" value="1"/>
</dbReference>
<gene>
    <name evidence="1" type="ORF">QQZ08_002787</name>
</gene>
<dbReference type="SUPFAM" id="SSF51735">
    <property type="entry name" value="NAD(P)-binding Rossmann-fold domains"/>
    <property type="match status" value="1"/>
</dbReference>
<evidence type="ECO:0008006" key="3">
    <source>
        <dbReference type="Google" id="ProtNLM"/>
    </source>
</evidence>
<dbReference type="Gene3D" id="3.40.50.720">
    <property type="entry name" value="NAD(P)-binding Rossmann-like Domain"/>
    <property type="match status" value="1"/>
</dbReference>
<dbReference type="EMBL" id="JAZAVK010000017">
    <property type="protein sequence ID" value="KAK7430743.1"/>
    <property type="molecule type" value="Genomic_DNA"/>
</dbReference>
<evidence type="ECO:0000313" key="2">
    <source>
        <dbReference type="Proteomes" id="UP001498421"/>
    </source>
</evidence>
<protein>
    <recommendedName>
        <fullName evidence="3">NAD(P)-binding domain-containing protein</fullName>
    </recommendedName>
</protein>
<comment type="caution">
    <text evidence="1">The sequence shown here is derived from an EMBL/GenBank/DDBJ whole genome shotgun (WGS) entry which is preliminary data.</text>
</comment>
<evidence type="ECO:0000313" key="1">
    <source>
        <dbReference type="EMBL" id="KAK7430743.1"/>
    </source>
</evidence>